<evidence type="ECO:0000313" key="1">
    <source>
        <dbReference type="EMBL" id="SHN56814.1"/>
    </source>
</evidence>
<dbReference type="EMBL" id="FRDH01000006">
    <property type="protein sequence ID" value="SHN56814.1"/>
    <property type="molecule type" value="Genomic_DNA"/>
</dbReference>
<gene>
    <name evidence="1" type="ORF">SAMN02745247_01585</name>
</gene>
<dbReference type="Proteomes" id="UP000184097">
    <property type="component" value="Unassembled WGS sequence"/>
</dbReference>
<name>A0A1M7SEE9_9FIRM</name>
<accession>A0A1M7SEE9</accession>
<evidence type="ECO:0000313" key="2">
    <source>
        <dbReference type="Proteomes" id="UP000184097"/>
    </source>
</evidence>
<sequence length="49" mass="5640">MANQNVTCMTNIFVHAGISFLKKNATHTASNKKRRTYMMHDAFTILFSF</sequence>
<reference evidence="1 2" key="1">
    <citation type="submission" date="2016-12" db="EMBL/GenBank/DDBJ databases">
        <authorList>
            <person name="Song W.-J."/>
            <person name="Kurnit D.M."/>
        </authorList>
    </citation>
    <scope>NUCLEOTIDE SEQUENCE [LARGE SCALE GENOMIC DNA]</scope>
    <source>
        <strain evidence="1 2">DSM 14810</strain>
    </source>
</reference>
<proteinExistence type="predicted"/>
<protein>
    <submittedName>
        <fullName evidence="1">Uncharacterized protein</fullName>
    </submittedName>
</protein>
<organism evidence="1 2">
    <name type="scientific">Butyrivibrio hungatei DSM 14810</name>
    <dbReference type="NCBI Taxonomy" id="1121132"/>
    <lineage>
        <taxon>Bacteria</taxon>
        <taxon>Bacillati</taxon>
        <taxon>Bacillota</taxon>
        <taxon>Clostridia</taxon>
        <taxon>Lachnospirales</taxon>
        <taxon>Lachnospiraceae</taxon>
        <taxon>Butyrivibrio</taxon>
    </lineage>
</organism>
<dbReference type="RefSeq" id="WP_178297624.1">
    <property type="nucleotide sequence ID" value="NZ_FRDH01000006.1"/>
</dbReference>
<dbReference type="AlphaFoldDB" id="A0A1M7SEE9"/>